<evidence type="ECO:0000313" key="2">
    <source>
        <dbReference type="EMBL" id="KAK0647097.1"/>
    </source>
</evidence>
<dbReference type="AlphaFoldDB" id="A0AA39Y8Y8"/>
<evidence type="ECO:0000313" key="3">
    <source>
        <dbReference type="Proteomes" id="UP001174936"/>
    </source>
</evidence>
<organism evidence="2 3">
    <name type="scientific">Cercophora newfieldiana</name>
    <dbReference type="NCBI Taxonomy" id="92897"/>
    <lineage>
        <taxon>Eukaryota</taxon>
        <taxon>Fungi</taxon>
        <taxon>Dikarya</taxon>
        <taxon>Ascomycota</taxon>
        <taxon>Pezizomycotina</taxon>
        <taxon>Sordariomycetes</taxon>
        <taxon>Sordariomycetidae</taxon>
        <taxon>Sordariales</taxon>
        <taxon>Lasiosphaeriaceae</taxon>
        <taxon>Cercophora</taxon>
    </lineage>
</organism>
<proteinExistence type="predicted"/>
<keyword evidence="3" id="KW-1185">Reference proteome</keyword>
<accession>A0AA39Y8Y8</accession>
<dbReference type="Proteomes" id="UP001174936">
    <property type="component" value="Unassembled WGS sequence"/>
</dbReference>
<dbReference type="EMBL" id="JAULSV010000004">
    <property type="protein sequence ID" value="KAK0647097.1"/>
    <property type="molecule type" value="Genomic_DNA"/>
</dbReference>
<feature type="compositionally biased region" description="Polar residues" evidence="1">
    <location>
        <begin position="11"/>
        <end position="25"/>
    </location>
</feature>
<protein>
    <submittedName>
        <fullName evidence="2">Uncharacterized protein</fullName>
    </submittedName>
</protein>
<evidence type="ECO:0000256" key="1">
    <source>
        <dbReference type="SAM" id="MobiDB-lite"/>
    </source>
</evidence>
<feature type="region of interest" description="Disordered" evidence="1">
    <location>
        <begin position="1"/>
        <end position="27"/>
    </location>
</feature>
<comment type="caution">
    <text evidence="2">The sequence shown here is derived from an EMBL/GenBank/DDBJ whole genome shotgun (WGS) entry which is preliminary data.</text>
</comment>
<name>A0AA39Y8Y8_9PEZI</name>
<sequence>MTASLPEVTGAQPTTKFGEEGQNTIPLPEAHFPKRITAPDGFSMIDSTDMYRIDELHPGRREPHFPNLHNLHSSVIARTINPPATLPSDQPAILHRASLWDKTASAVRSALATLPPNTHIAICANSGPYNPTLETLPPSAAVPAADYGLLFVAQFRRPDGHNEAIHPNWIQIAVPITPAEGRLLAGLRLLPAVTTSRPDLTYTITNLTYPTVAKHHMRLVRDSGLPYGSVLNSWKPTNLGCFFHVSSL</sequence>
<gene>
    <name evidence="2" type="ORF">B0T16DRAFT_458959</name>
</gene>
<reference evidence="2" key="1">
    <citation type="submission" date="2023-06" db="EMBL/GenBank/DDBJ databases">
        <title>Genome-scale phylogeny and comparative genomics of the fungal order Sordariales.</title>
        <authorList>
            <consortium name="Lawrence Berkeley National Laboratory"/>
            <person name="Hensen N."/>
            <person name="Bonometti L."/>
            <person name="Westerberg I."/>
            <person name="Brannstrom I.O."/>
            <person name="Guillou S."/>
            <person name="Cros-Aarteil S."/>
            <person name="Calhoun S."/>
            <person name="Haridas S."/>
            <person name="Kuo A."/>
            <person name="Mondo S."/>
            <person name="Pangilinan J."/>
            <person name="Riley R."/>
            <person name="Labutti K."/>
            <person name="Andreopoulos B."/>
            <person name="Lipzen A."/>
            <person name="Chen C."/>
            <person name="Yanf M."/>
            <person name="Daum C."/>
            <person name="Ng V."/>
            <person name="Clum A."/>
            <person name="Steindorff A."/>
            <person name="Ohm R."/>
            <person name="Martin F."/>
            <person name="Silar P."/>
            <person name="Natvig D."/>
            <person name="Lalanne C."/>
            <person name="Gautier V."/>
            <person name="Ament-Velasquez S.L."/>
            <person name="Kruys A."/>
            <person name="Hutchinson M.I."/>
            <person name="Powell A.J."/>
            <person name="Barry K."/>
            <person name="Miller A.N."/>
            <person name="Grigoriev I.V."/>
            <person name="Debuchy R."/>
            <person name="Gladieux P."/>
            <person name="Thoren M.H."/>
            <person name="Johannesson H."/>
        </authorList>
    </citation>
    <scope>NUCLEOTIDE SEQUENCE</scope>
    <source>
        <strain evidence="2">SMH2532-1</strain>
    </source>
</reference>